<reference evidence="7" key="1">
    <citation type="submission" date="2016-11" db="UniProtKB">
        <authorList>
            <consortium name="WormBaseParasite"/>
        </authorList>
    </citation>
    <scope>IDENTIFICATION</scope>
</reference>
<evidence type="ECO:0000256" key="3">
    <source>
        <dbReference type="ARBA" id="ARBA00023157"/>
    </source>
</evidence>
<dbReference type="InterPro" id="IPR000742">
    <property type="entry name" value="EGF"/>
</dbReference>
<dbReference type="PROSITE" id="PS00010">
    <property type="entry name" value="ASX_HYDROXYL"/>
    <property type="match status" value="2"/>
</dbReference>
<dbReference type="PANTHER" id="PTHR24034">
    <property type="entry name" value="EGF-LIKE DOMAIN-CONTAINING PROTEIN"/>
    <property type="match status" value="1"/>
</dbReference>
<dbReference type="PROSITE" id="PS50026">
    <property type="entry name" value="EGF_3"/>
    <property type="match status" value="3"/>
</dbReference>
<dbReference type="GO" id="GO:0005509">
    <property type="term" value="F:calcium ion binding"/>
    <property type="evidence" value="ECO:0007669"/>
    <property type="project" value="InterPro"/>
</dbReference>
<protein>
    <submittedName>
        <fullName evidence="7">EGF-like domain-containing protein</fullName>
    </submittedName>
</protein>
<feature type="domain" description="EGF-like" evidence="5">
    <location>
        <begin position="139"/>
        <end position="178"/>
    </location>
</feature>
<keyword evidence="2" id="KW-0677">Repeat</keyword>
<feature type="domain" description="EGF-like" evidence="5">
    <location>
        <begin position="38"/>
        <end position="78"/>
    </location>
</feature>
<keyword evidence="1 4" id="KW-0245">EGF-like domain</keyword>
<dbReference type="SUPFAM" id="SSF57184">
    <property type="entry name" value="Growth factor receptor domain"/>
    <property type="match status" value="1"/>
</dbReference>
<dbReference type="eggNOG" id="KOG1217">
    <property type="taxonomic scope" value="Eukaryota"/>
</dbReference>
<dbReference type="SUPFAM" id="SSF57196">
    <property type="entry name" value="EGF/Laminin"/>
    <property type="match status" value="1"/>
</dbReference>
<accession>A0A1I7RQJ9</accession>
<dbReference type="PANTHER" id="PTHR24034:SF205">
    <property type="entry name" value="NIDOGEN"/>
    <property type="match status" value="1"/>
</dbReference>
<dbReference type="SMART" id="SM00181">
    <property type="entry name" value="EGF"/>
    <property type="match status" value="4"/>
</dbReference>
<dbReference type="InterPro" id="IPR049883">
    <property type="entry name" value="NOTCH1_EGF-like"/>
</dbReference>
<dbReference type="InterPro" id="IPR009030">
    <property type="entry name" value="Growth_fac_rcpt_cys_sf"/>
</dbReference>
<dbReference type="CDD" id="cd00054">
    <property type="entry name" value="EGF_CA"/>
    <property type="match status" value="1"/>
</dbReference>
<comment type="caution">
    <text evidence="4">Lacks conserved residue(s) required for the propagation of feature annotation.</text>
</comment>
<dbReference type="WBParaSite" id="BXY_0299300.1">
    <property type="protein sequence ID" value="BXY_0299300.1"/>
    <property type="gene ID" value="BXY_0299300"/>
</dbReference>
<proteinExistence type="predicted"/>
<evidence type="ECO:0000256" key="2">
    <source>
        <dbReference type="ARBA" id="ARBA00022737"/>
    </source>
</evidence>
<evidence type="ECO:0000256" key="4">
    <source>
        <dbReference type="PROSITE-ProRule" id="PRU00076"/>
    </source>
</evidence>
<dbReference type="InterPro" id="IPR001881">
    <property type="entry name" value="EGF-like_Ca-bd_dom"/>
</dbReference>
<dbReference type="InterPro" id="IPR000152">
    <property type="entry name" value="EGF-type_Asp/Asn_hydroxyl_site"/>
</dbReference>
<evidence type="ECO:0000313" key="7">
    <source>
        <dbReference type="WBParaSite" id="BXY_0299300.1"/>
    </source>
</evidence>
<dbReference type="InterPro" id="IPR050751">
    <property type="entry name" value="ECM_structural_protein"/>
</dbReference>
<name>A0A1I7RQJ9_BURXY</name>
<dbReference type="AlphaFoldDB" id="A0A1I7RQJ9"/>
<dbReference type="Pfam" id="PF07645">
    <property type="entry name" value="EGF_CA"/>
    <property type="match status" value="3"/>
</dbReference>
<evidence type="ECO:0000259" key="5">
    <source>
        <dbReference type="PROSITE" id="PS50026"/>
    </source>
</evidence>
<dbReference type="Gene3D" id="2.10.25.10">
    <property type="entry name" value="Laminin"/>
    <property type="match status" value="4"/>
</dbReference>
<sequence length="312" mass="34503">MNRHRWPRNSLQRLILPGSLLVPFICLISFSLQSNAQFRDPCDNFDLRSCDPAAECVSETPGRAECRCPQGYIDLSPSIEHPGRKCLQVRPLSNTGDCSVNDPLSCDSQKSEVCLFIDGHYQCSCPQGYSKLPDGRCLVINECSQARLHDCAPNARCIDKDVGYECRCYDNLVDISPDPHKPGRKCVGKVNECAEPAKYGVDCDADATCMDSDDSYTCHCRPGFADISHLYSKLPGRKCVEEIDECQSEGMNDCSENAECEDTQERCGISGMEAIWPKSIASLAALRILCHKQLSAYMSALPAKRGLKLLIT</sequence>
<feature type="domain" description="EGF-like" evidence="5">
    <location>
        <begin position="189"/>
        <end position="230"/>
    </location>
</feature>
<keyword evidence="3" id="KW-1015">Disulfide bond</keyword>
<organism evidence="6 7">
    <name type="scientific">Bursaphelenchus xylophilus</name>
    <name type="common">Pinewood nematode worm</name>
    <name type="synonym">Aphelenchoides xylophilus</name>
    <dbReference type="NCBI Taxonomy" id="6326"/>
    <lineage>
        <taxon>Eukaryota</taxon>
        <taxon>Metazoa</taxon>
        <taxon>Ecdysozoa</taxon>
        <taxon>Nematoda</taxon>
        <taxon>Chromadorea</taxon>
        <taxon>Rhabditida</taxon>
        <taxon>Tylenchina</taxon>
        <taxon>Tylenchomorpha</taxon>
        <taxon>Aphelenchoidea</taxon>
        <taxon>Aphelenchoididae</taxon>
        <taxon>Bursaphelenchus</taxon>
    </lineage>
</organism>
<dbReference type="SMART" id="SM00179">
    <property type="entry name" value="EGF_CA"/>
    <property type="match status" value="4"/>
</dbReference>
<dbReference type="Proteomes" id="UP000095284">
    <property type="component" value="Unplaced"/>
</dbReference>
<evidence type="ECO:0000256" key="1">
    <source>
        <dbReference type="ARBA" id="ARBA00022536"/>
    </source>
</evidence>
<evidence type="ECO:0000313" key="6">
    <source>
        <dbReference type="Proteomes" id="UP000095284"/>
    </source>
</evidence>